<evidence type="ECO:0000256" key="5">
    <source>
        <dbReference type="ARBA" id="ARBA00022989"/>
    </source>
</evidence>
<feature type="transmembrane region" description="Helical" evidence="9">
    <location>
        <begin position="48"/>
        <end position="72"/>
    </location>
</feature>
<keyword evidence="6" id="KW-0406">Ion transport</keyword>
<keyword evidence="8" id="KW-0407">Ion channel</keyword>
<evidence type="ECO:0000256" key="3">
    <source>
        <dbReference type="ARBA" id="ARBA00022448"/>
    </source>
</evidence>
<dbReference type="OMA" id="FRCPCQV"/>
<dbReference type="STRING" id="137246.A0A401T0N3"/>
<dbReference type="InterPro" id="IPR029569">
    <property type="entry name" value="CALHM"/>
</dbReference>
<dbReference type="PANTHER" id="PTHR32261:SF5">
    <property type="entry name" value="CALCIUM HOMEOSTASIS MODULATOR PROTEIN 4"/>
    <property type="match status" value="1"/>
</dbReference>
<dbReference type="Proteomes" id="UP000287033">
    <property type="component" value="Unassembled WGS sequence"/>
</dbReference>
<name>A0A401T0N3_CHIPU</name>
<evidence type="ECO:0000313" key="11">
    <source>
        <dbReference type="Proteomes" id="UP000287033"/>
    </source>
</evidence>
<proteinExistence type="inferred from homology"/>
<dbReference type="GO" id="GO:1904669">
    <property type="term" value="P:ATP export"/>
    <property type="evidence" value="ECO:0007669"/>
    <property type="project" value="UniProtKB-ARBA"/>
</dbReference>
<keyword evidence="7 9" id="KW-0472">Membrane</keyword>
<feature type="transmembrane region" description="Helical" evidence="9">
    <location>
        <begin position="184"/>
        <end position="206"/>
    </location>
</feature>
<evidence type="ECO:0000256" key="9">
    <source>
        <dbReference type="SAM" id="Phobius"/>
    </source>
</evidence>
<evidence type="ECO:0000256" key="2">
    <source>
        <dbReference type="ARBA" id="ARBA00008497"/>
    </source>
</evidence>
<evidence type="ECO:0000313" key="10">
    <source>
        <dbReference type="EMBL" id="GCC36185.1"/>
    </source>
</evidence>
<comment type="caution">
    <text evidence="10">The sequence shown here is derived from an EMBL/GenBank/DDBJ whole genome shotgun (WGS) entry which is preliminary data.</text>
</comment>
<accession>A0A401T0N3</accession>
<sequence>MPITKLLTFWKGRERMTLNAVIALITIFSQQAFSFFTFNCPCKTRLNLYYALAFIGVPALVLLILGYAINNLTWKLIMSFRGGAKVELNSFKLICYVLFSITGTAVIAPVTWVAVTLLNGLYYQCGMSEFLSVSNWNVFQNITLRERKDILARFPCLKVSIKEIRNISEIRNEGNRILLYQSQVAGWILIASVTIIAFLTFCIPRYCSPLSFVHLNYWAQFLENESSLFQETAKKHSQLYASNHIKKFFGFIAQESEVKKIRLPTRRDWRMISGINIFTKLEHDPCQYSLLHTWADETTAGGDYIPVDDVVSEA</sequence>
<protein>
    <submittedName>
        <fullName evidence="10">Uncharacterized protein</fullName>
    </submittedName>
</protein>
<dbReference type="EMBL" id="BEZZ01000794">
    <property type="protein sequence ID" value="GCC36185.1"/>
    <property type="molecule type" value="Genomic_DNA"/>
</dbReference>
<organism evidence="10 11">
    <name type="scientific">Chiloscyllium punctatum</name>
    <name type="common">Brownbanded bambooshark</name>
    <name type="synonym">Hemiscyllium punctatum</name>
    <dbReference type="NCBI Taxonomy" id="137246"/>
    <lineage>
        <taxon>Eukaryota</taxon>
        <taxon>Metazoa</taxon>
        <taxon>Chordata</taxon>
        <taxon>Craniata</taxon>
        <taxon>Vertebrata</taxon>
        <taxon>Chondrichthyes</taxon>
        <taxon>Elasmobranchii</taxon>
        <taxon>Galeomorphii</taxon>
        <taxon>Galeoidea</taxon>
        <taxon>Orectolobiformes</taxon>
        <taxon>Hemiscylliidae</taxon>
        <taxon>Chiloscyllium</taxon>
    </lineage>
</organism>
<feature type="transmembrane region" description="Helical" evidence="9">
    <location>
        <begin position="16"/>
        <end position="36"/>
    </location>
</feature>
<dbReference type="AlphaFoldDB" id="A0A401T0N3"/>
<evidence type="ECO:0000256" key="1">
    <source>
        <dbReference type="ARBA" id="ARBA00004141"/>
    </source>
</evidence>
<keyword evidence="3" id="KW-0813">Transport</keyword>
<keyword evidence="4 9" id="KW-0812">Transmembrane</keyword>
<dbReference type="Pfam" id="PF14798">
    <property type="entry name" value="Ca_hom_mod"/>
    <property type="match status" value="1"/>
</dbReference>
<keyword evidence="11" id="KW-1185">Reference proteome</keyword>
<dbReference type="PANTHER" id="PTHR32261">
    <property type="entry name" value="CALCIUM HOMEOSTASIS MODULATOR PROTEIN"/>
    <property type="match status" value="1"/>
</dbReference>
<dbReference type="OrthoDB" id="9827748at2759"/>
<evidence type="ECO:0000256" key="8">
    <source>
        <dbReference type="ARBA" id="ARBA00023303"/>
    </source>
</evidence>
<keyword evidence="5 9" id="KW-1133">Transmembrane helix</keyword>
<dbReference type="GO" id="GO:0005261">
    <property type="term" value="F:monoatomic cation channel activity"/>
    <property type="evidence" value="ECO:0007669"/>
    <property type="project" value="TreeGrafter"/>
</dbReference>
<feature type="transmembrane region" description="Helical" evidence="9">
    <location>
        <begin position="93"/>
        <end position="115"/>
    </location>
</feature>
<reference evidence="10 11" key="1">
    <citation type="journal article" date="2018" name="Nat. Ecol. Evol.">
        <title>Shark genomes provide insights into elasmobranch evolution and the origin of vertebrates.</title>
        <authorList>
            <person name="Hara Y"/>
            <person name="Yamaguchi K"/>
            <person name="Onimaru K"/>
            <person name="Kadota M"/>
            <person name="Koyanagi M"/>
            <person name="Keeley SD"/>
            <person name="Tatsumi K"/>
            <person name="Tanaka K"/>
            <person name="Motone F"/>
            <person name="Kageyama Y"/>
            <person name="Nozu R"/>
            <person name="Adachi N"/>
            <person name="Nishimura O"/>
            <person name="Nakagawa R"/>
            <person name="Tanegashima C"/>
            <person name="Kiyatake I"/>
            <person name="Matsumoto R"/>
            <person name="Murakumo K"/>
            <person name="Nishida K"/>
            <person name="Terakita A"/>
            <person name="Kuratani S"/>
            <person name="Sato K"/>
            <person name="Hyodo S Kuraku.S."/>
        </authorList>
    </citation>
    <scope>NUCLEOTIDE SEQUENCE [LARGE SCALE GENOMIC DNA]</scope>
</reference>
<evidence type="ECO:0000256" key="6">
    <source>
        <dbReference type="ARBA" id="ARBA00023065"/>
    </source>
</evidence>
<evidence type="ECO:0000256" key="4">
    <source>
        <dbReference type="ARBA" id="ARBA00022692"/>
    </source>
</evidence>
<comment type="subcellular location">
    <subcellularLocation>
        <location evidence="1">Membrane</location>
        <topology evidence="1">Multi-pass membrane protein</topology>
    </subcellularLocation>
</comment>
<comment type="similarity">
    <text evidence="2">Belongs to the CALHM family.</text>
</comment>
<evidence type="ECO:0000256" key="7">
    <source>
        <dbReference type="ARBA" id="ARBA00023136"/>
    </source>
</evidence>
<dbReference type="GO" id="GO:0005886">
    <property type="term" value="C:plasma membrane"/>
    <property type="evidence" value="ECO:0007669"/>
    <property type="project" value="TreeGrafter"/>
</dbReference>
<gene>
    <name evidence="10" type="ORF">chiPu_0014677</name>
</gene>